<dbReference type="InterPro" id="IPR016032">
    <property type="entry name" value="Sig_transdc_resp-reg_C-effctor"/>
</dbReference>
<dbReference type="RefSeq" id="WP_132194086.1">
    <property type="nucleotide sequence ID" value="NZ_SMKY01000011.1"/>
</dbReference>
<dbReference type="GO" id="GO:0003677">
    <property type="term" value="F:DNA binding"/>
    <property type="evidence" value="ECO:0007669"/>
    <property type="project" value="InterPro"/>
</dbReference>
<dbReference type="InterPro" id="IPR058852">
    <property type="entry name" value="HTH_77"/>
</dbReference>
<dbReference type="OrthoDB" id="9812579at2"/>
<name>A0A4R5BU76_9ACTN</name>
<dbReference type="PRINTS" id="PR00038">
    <property type="entry name" value="HTHLUXR"/>
</dbReference>
<dbReference type="SUPFAM" id="SSF52540">
    <property type="entry name" value="P-loop containing nucleoside triphosphate hydrolases"/>
    <property type="match status" value="1"/>
</dbReference>
<dbReference type="Pfam" id="PF00196">
    <property type="entry name" value="GerE"/>
    <property type="match status" value="1"/>
</dbReference>
<keyword evidence="1" id="KW-0175">Coiled coil</keyword>
<organism evidence="3 4">
    <name type="scientific">Actinomadura darangshiensis</name>
    <dbReference type="NCBI Taxonomy" id="705336"/>
    <lineage>
        <taxon>Bacteria</taxon>
        <taxon>Bacillati</taxon>
        <taxon>Actinomycetota</taxon>
        <taxon>Actinomycetes</taxon>
        <taxon>Streptosporangiales</taxon>
        <taxon>Thermomonosporaceae</taxon>
        <taxon>Actinomadura</taxon>
    </lineage>
</organism>
<dbReference type="InterPro" id="IPR000792">
    <property type="entry name" value="Tscrpt_reg_LuxR_C"/>
</dbReference>
<keyword evidence="4" id="KW-1185">Reference proteome</keyword>
<dbReference type="CDD" id="cd06170">
    <property type="entry name" value="LuxR_C_like"/>
    <property type="match status" value="1"/>
</dbReference>
<feature type="coiled-coil region" evidence="1">
    <location>
        <begin position="534"/>
        <end position="561"/>
    </location>
</feature>
<evidence type="ECO:0000313" key="4">
    <source>
        <dbReference type="Proteomes" id="UP000295578"/>
    </source>
</evidence>
<feature type="domain" description="HTH luxR-type" evidence="2">
    <location>
        <begin position="697"/>
        <end position="762"/>
    </location>
</feature>
<dbReference type="GO" id="GO:0006355">
    <property type="term" value="P:regulation of DNA-templated transcription"/>
    <property type="evidence" value="ECO:0007669"/>
    <property type="project" value="InterPro"/>
</dbReference>
<sequence length="773" mass="83269">MPDFGAPAPPPTVLTPLVGRDAELRALRDRMLDTAAPLRLFTVTGTVGVGKSRFTMALFQQVSDALADGGRFVDLAPAEPETAAARILGTAGAGTQEETGLAVSRLAGLEFVLAIDHYEHVVDVVAPLVSALLSRCPKVRVLMSGVESLGLYGENVFPLRPLPTPSDVPESHLRTPERIPAVELFVQRALSVRPQFSLTPENVTAVLKLSDMLDGLPLAIEFAAKRTRLVSPPTLVELLDQGIDLLHDSGTAQSFSRHRSMREALDWACAGLTGKEGALLSRLAVFEGEFTLADARAVSGLDQAEIHDVSESLIDRNLLIARERSGGELWLAMLRTTRDYVLGSYAGSADHARARRDHASYFRALVRTAEPALSGPDQARWLRRLARQDAELRAAIRFHLDLAEGGTAAEIAVALRRYWIAAGRLREGLVSVERALVAGGQDGPGKARALLLAGELSALLGEEPDDDGVQRSAWIRLAAARAIYRAADDLLGEIEVLSRLGALLHLRGDLAGAERVLTEGRATGAAGPELLREAAEVVRDLDDLQRAMSLAEDAAAAAARAGDLRESALAEHVRSTVLWRLGETDRARRAGLDALRSLHALGERTELACRMEWQAVMRAGAASGNAGWEQSLRLVAAAERMRDATGMVRPAARAAAVRAVLAEAEARLGAEACAKVRARDEARPPQAVLADLGEPRVSRRSGPLTRREQQVAALVAQGLTNREVGRRLGIAEWTVINHLRKVMRKLDCSSRVQVASYITRQQAEPAGRFRDTG</sequence>
<dbReference type="PROSITE" id="PS50043">
    <property type="entry name" value="HTH_LUXR_2"/>
    <property type="match status" value="1"/>
</dbReference>
<evidence type="ECO:0000259" key="2">
    <source>
        <dbReference type="PROSITE" id="PS50043"/>
    </source>
</evidence>
<dbReference type="PANTHER" id="PTHR47691">
    <property type="entry name" value="REGULATOR-RELATED"/>
    <property type="match status" value="1"/>
</dbReference>
<proteinExistence type="predicted"/>
<dbReference type="PANTHER" id="PTHR47691:SF3">
    <property type="entry name" value="HTH-TYPE TRANSCRIPTIONAL REGULATOR RV0890C-RELATED"/>
    <property type="match status" value="1"/>
</dbReference>
<protein>
    <submittedName>
        <fullName evidence="3">LuxR family transcriptional regulator</fullName>
    </submittedName>
</protein>
<dbReference type="Pfam" id="PF25872">
    <property type="entry name" value="HTH_77"/>
    <property type="match status" value="1"/>
</dbReference>
<dbReference type="EMBL" id="SMKY01000011">
    <property type="protein sequence ID" value="TDD89619.1"/>
    <property type="molecule type" value="Genomic_DNA"/>
</dbReference>
<dbReference type="Gene3D" id="1.10.10.10">
    <property type="entry name" value="Winged helix-like DNA-binding domain superfamily/Winged helix DNA-binding domain"/>
    <property type="match status" value="1"/>
</dbReference>
<dbReference type="InterPro" id="IPR027417">
    <property type="entry name" value="P-loop_NTPase"/>
</dbReference>
<comment type="caution">
    <text evidence="3">The sequence shown here is derived from an EMBL/GenBank/DDBJ whole genome shotgun (WGS) entry which is preliminary data.</text>
</comment>
<dbReference type="Gene3D" id="1.25.40.10">
    <property type="entry name" value="Tetratricopeptide repeat domain"/>
    <property type="match status" value="1"/>
</dbReference>
<evidence type="ECO:0000313" key="3">
    <source>
        <dbReference type="EMBL" id="TDD89619.1"/>
    </source>
</evidence>
<dbReference type="Proteomes" id="UP000295578">
    <property type="component" value="Unassembled WGS sequence"/>
</dbReference>
<accession>A0A4R5BU76</accession>
<gene>
    <name evidence="3" type="ORF">E1293_04490</name>
</gene>
<dbReference type="InterPro" id="IPR036388">
    <property type="entry name" value="WH-like_DNA-bd_sf"/>
</dbReference>
<reference evidence="3 4" key="1">
    <citation type="submission" date="2019-03" db="EMBL/GenBank/DDBJ databases">
        <title>Draft genome sequences of novel Actinobacteria.</title>
        <authorList>
            <person name="Sahin N."/>
            <person name="Ay H."/>
            <person name="Saygin H."/>
        </authorList>
    </citation>
    <scope>NUCLEOTIDE SEQUENCE [LARGE SCALE GENOMIC DNA]</scope>
    <source>
        <strain evidence="3 4">DSM 45941</strain>
    </source>
</reference>
<dbReference type="AlphaFoldDB" id="A0A4R5BU76"/>
<evidence type="ECO:0000256" key="1">
    <source>
        <dbReference type="SAM" id="Coils"/>
    </source>
</evidence>
<dbReference type="SUPFAM" id="SSF46894">
    <property type="entry name" value="C-terminal effector domain of the bipartite response regulators"/>
    <property type="match status" value="1"/>
</dbReference>
<dbReference type="SMART" id="SM00421">
    <property type="entry name" value="HTH_LUXR"/>
    <property type="match status" value="1"/>
</dbReference>
<dbReference type="InterPro" id="IPR011990">
    <property type="entry name" value="TPR-like_helical_dom_sf"/>
</dbReference>